<dbReference type="SUPFAM" id="SSF52540">
    <property type="entry name" value="P-loop containing nucleoside triphosphate hydrolases"/>
    <property type="match status" value="1"/>
</dbReference>
<dbReference type="PATRIC" id="fig|1706436.3.peg.34"/>
<sequence>MLRVVNLGAEVEGTPILDHVNLYIKEGQTYVLFGPNGNGKTSLLMTLIGNPAFKVTYGRIMFKGQDINDMSTDQRVKMGMGISFQNPPKVSGLKLIDMLLNCAKQSGTDPNKIYEYAQMLNMEKFLNRSINVGFSGGEVKRSEVLQLLTLNPDLVLFDEPDSGVDLDNISVIGSAMGELLDRKKNKEERKKSGLIITHQGHILDYVDADYGLILYKGMIACMGDPYDMLDEISKKGYEGCVEKCLKGFQNSRRM</sequence>
<evidence type="ECO:0000313" key="7">
    <source>
        <dbReference type="Proteomes" id="UP000091929"/>
    </source>
</evidence>
<dbReference type="Pfam" id="PF00005">
    <property type="entry name" value="ABC_tran"/>
    <property type="match status" value="1"/>
</dbReference>
<evidence type="ECO:0000313" key="9">
    <source>
        <dbReference type="Proteomes" id="UP000092403"/>
    </source>
</evidence>
<dbReference type="PANTHER" id="PTHR43204">
    <property type="entry name" value="ABC TRANSPORTER I FAMILY MEMBER 6, CHLOROPLASTIC"/>
    <property type="match status" value="1"/>
</dbReference>
<evidence type="ECO:0000313" key="8">
    <source>
        <dbReference type="Proteomes" id="UP000092401"/>
    </source>
</evidence>
<dbReference type="Proteomes" id="UP000091929">
    <property type="component" value="Unassembled WGS sequence"/>
</dbReference>
<evidence type="ECO:0000256" key="2">
    <source>
        <dbReference type="ARBA" id="ARBA00022840"/>
    </source>
</evidence>
<dbReference type="InterPro" id="IPR003439">
    <property type="entry name" value="ABC_transporter-like_ATP-bd"/>
</dbReference>
<proteinExistence type="predicted"/>
<gene>
    <name evidence="6" type="primary">livG</name>
    <name evidence="4" type="ORF">APG10_00034</name>
    <name evidence="5" type="ORF">APG11_00586</name>
    <name evidence="6" type="ORF">APG12_00667</name>
</gene>
<dbReference type="GO" id="GO:0016887">
    <property type="term" value="F:ATP hydrolysis activity"/>
    <property type="evidence" value="ECO:0007669"/>
    <property type="project" value="InterPro"/>
</dbReference>
<name>A0A150J068_9EURY</name>
<dbReference type="Proteomes" id="UP000092401">
    <property type="component" value="Unassembled WGS sequence"/>
</dbReference>
<evidence type="ECO:0000256" key="1">
    <source>
        <dbReference type="ARBA" id="ARBA00022741"/>
    </source>
</evidence>
<evidence type="ECO:0000313" key="6">
    <source>
        <dbReference type="EMBL" id="KYC50643.1"/>
    </source>
</evidence>
<comment type="caution">
    <text evidence="6">The sequence shown here is derived from an EMBL/GenBank/DDBJ whole genome shotgun (WGS) entry which is preliminary data.</text>
</comment>
<evidence type="ECO:0000313" key="5">
    <source>
        <dbReference type="EMBL" id="KYC48118.1"/>
    </source>
</evidence>
<reference evidence="7 8" key="1">
    <citation type="journal article" date="2016" name="ISME J.">
        <title>Chasing the elusive Euryarchaeota class WSA2: genomes reveal a uniquely fastidious methyl-reducing methanogen.</title>
        <authorList>
            <person name="Nobu M.K."/>
            <person name="Narihiro T."/>
            <person name="Kuroda K."/>
            <person name="Mei R."/>
            <person name="Liu W.T."/>
        </authorList>
    </citation>
    <scope>NUCLEOTIDE SEQUENCE [LARGE SCALE GENOMIC DNA]</scope>
    <source>
        <strain evidence="4">B03fssc0709_Meth_Bin005</strain>
        <strain evidence="5">B15fssc0709_Meth_Bin003</strain>
        <strain evidence="6">BMIXfssc0709_Meth_Bin006</strain>
    </source>
</reference>
<dbReference type="Proteomes" id="UP000092403">
    <property type="component" value="Unassembled WGS sequence"/>
</dbReference>
<dbReference type="Gene3D" id="3.40.50.300">
    <property type="entry name" value="P-loop containing nucleotide triphosphate hydrolases"/>
    <property type="match status" value="1"/>
</dbReference>
<dbReference type="PROSITE" id="PS50893">
    <property type="entry name" value="ABC_TRANSPORTER_2"/>
    <property type="match status" value="1"/>
</dbReference>
<dbReference type="PANTHER" id="PTHR43204:SF1">
    <property type="entry name" value="ABC TRANSPORTER I FAMILY MEMBER 6, CHLOROPLASTIC"/>
    <property type="match status" value="1"/>
</dbReference>
<dbReference type="EMBL" id="LNJC01000010">
    <property type="protein sequence ID" value="KYC50643.1"/>
    <property type="molecule type" value="Genomic_DNA"/>
</dbReference>
<feature type="domain" description="ABC transporter" evidence="3">
    <location>
        <begin position="2"/>
        <end position="241"/>
    </location>
</feature>
<evidence type="ECO:0000313" key="4">
    <source>
        <dbReference type="EMBL" id="KYC46332.1"/>
    </source>
</evidence>
<accession>A0A150J068</accession>
<keyword evidence="1" id="KW-0547">Nucleotide-binding</keyword>
<organism evidence="6 9">
    <name type="scientific">Candidatus Methanofastidiosum methylothiophilum</name>
    <dbReference type="NCBI Taxonomy" id="1705564"/>
    <lineage>
        <taxon>Archaea</taxon>
        <taxon>Methanobacteriati</taxon>
        <taxon>Methanobacteriota</taxon>
        <taxon>Stenosarchaea group</taxon>
        <taxon>Candidatus Methanofastidiosia</taxon>
        <taxon>Candidatus Methanofastidiosales</taxon>
        <taxon>Candidatus Methanofastidiosaceae</taxon>
        <taxon>Candidatus Methanofastidiosum</taxon>
    </lineage>
</organism>
<dbReference type="InterPro" id="IPR027417">
    <property type="entry name" value="P-loop_NTPase"/>
</dbReference>
<dbReference type="PATRIC" id="fig|1706437.3.peg.591"/>
<keyword evidence="2 6" id="KW-0067">ATP-binding</keyword>
<dbReference type="AlphaFoldDB" id="A0A150J068"/>
<dbReference type="EMBL" id="LNGE01000001">
    <property type="protein sequence ID" value="KYC46332.1"/>
    <property type="molecule type" value="Genomic_DNA"/>
</dbReference>
<dbReference type="EMBL" id="LNGF01000010">
    <property type="protein sequence ID" value="KYC48118.1"/>
    <property type="molecule type" value="Genomic_DNA"/>
</dbReference>
<dbReference type="CDD" id="cd03217">
    <property type="entry name" value="ABC_FeS_Assembly"/>
    <property type="match status" value="1"/>
</dbReference>
<protein>
    <submittedName>
        <fullName evidence="6">Putative branched-chain amino acid transport ATP-binding protein LivG</fullName>
    </submittedName>
</protein>
<accession>A0A150ITB5</accession>
<accession>A0A150IN76</accession>
<dbReference type="GO" id="GO:0005524">
    <property type="term" value="F:ATP binding"/>
    <property type="evidence" value="ECO:0007669"/>
    <property type="project" value="UniProtKB-KW"/>
</dbReference>
<dbReference type="InterPro" id="IPR010230">
    <property type="entry name" value="FeS-cluster_ATPase_SufC"/>
</dbReference>
<evidence type="ECO:0000259" key="3">
    <source>
        <dbReference type="PROSITE" id="PS50893"/>
    </source>
</evidence>
<dbReference type="PATRIC" id="fig|1706438.3.peg.668"/>